<dbReference type="InterPro" id="IPR020904">
    <property type="entry name" value="Sc_DH/Rdtase_CS"/>
</dbReference>
<dbReference type="FunFam" id="3.40.50.720:FF:000084">
    <property type="entry name" value="Short-chain dehydrogenase reductase"/>
    <property type="match status" value="1"/>
</dbReference>
<dbReference type="RefSeq" id="WP_131413027.1">
    <property type="nucleotide sequence ID" value="NZ_SJTG01000006.1"/>
</dbReference>
<reference evidence="4 5" key="1">
    <citation type="submission" date="2019-02" db="EMBL/GenBank/DDBJ databases">
        <title>Dyella amyloliquefaciens sp. nov., isolated from forest soil.</title>
        <authorList>
            <person name="Gao Z.-H."/>
            <person name="Qiu L.-H."/>
        </authorList>
    </citation>
    <scope>NUCLEOTIDE SEQUENCE [LARGE SCALE GENOMIC DNA]</scope>
    <source>
        <strain evidence="4 5">KACC 12747</strain>
    </source>
</reference>
<dbReference type="InterPro" id="IPR051911">
    <property type="entry name" value="SDR_oxidoreductase"/>
</dbReference>
<dbReference type="PANTHER" id="PTHR43976:SF16">
    <property type="entry name" value="SHORT-CHAIN DEHYDROGENASE_REDUCTASE FAMILY PROTEIN"/>
    <property type="match status" value="1"/>
</dbReference>
<organism evidence="4 5">
    <name type="scientific">Dyella soli</name>
    <dbReference type="NCBI Taxonomy" id="522319"/>
    <lineage>
        <taxon>Bacteria</taxon>
        <taxon>Pseudomonadati</taxon>
        <taxon>Pseudomonadota</taxon>
        <taxon>Gammaproteobacteria</taxon>
        <taxon>Lysobacterales</taxon>
        <taxon>Rhodanobacteraceae</taxon>
        <taxon>Dyella</taxon>
    </lineage>
</organism>
<dbReference type="PRINTS" id="PR00081">
    <property type="entry name" value="GDHRDH"/>
</dbReference>
<evidence type="ECO:0000256" key="1">
    <source>
        <dbReference type="ARBA" id="ARBA00006484"/>
    </source>
</evidence>
<dbReference type="EMBL" id="SJTG01000006">
    <property type="protein sequence ID" value="TCI06371.1"/>
    <property type="molecule type" value="Genomic_DNA"/>
</dbReference>
<dbReference type="SUPFAM" id="SSF51735">
    <property type="entry name" value="NAD(P)-binding Rossmann-fold domains"/>
    <property type="match status" value="1"/>
</dbReference>
<dbReference type="NCBIfam" id="NF004824">
    <property type="entry name" value="PRK06180.1"/>
    <property type="match status" value="1"/>
</dbReference>
<sequence length="286" mass="30603">MKKTWFITGASRGLGFEIAKAALRAGDQVVAAGRNKAAVANKLGPDSGQLHSVELDVTDANQARAAVAAAIARFGGIDVLVNNAGYGHLGLFEETTIKDVEEQFDTNLFGVFHVTWAALPYMRSARRGRIFNISSLAGILGAELGSLYCASKFALEGFSESLAKEIAPFDISVTIVEPGPFRTDFLTAQSLRSGANAVADYDDRRAQLRAGLEERDGRQGGDPAKLADAMVLLANEAQPPLRLVAGSIAFNAADAKLHSMRTELDLWRALSISTDGNYDDVVVPRY</sequence>
<name>A0A4R0YLQ7_9GAMM</name>
<keyword evidence="2" id="KW-0560">Oxidoreductase</keyword>
<protein>
    <submittedName>
        <fullName evidence="4">SDR family NAD(P)-dependent oxidoreductase</fullName>
    </submittedName>
</protein>
<accession>A0A4R0YLQ7</accession>
<dbReference type="AlphaFoldDB" id="A0A4R0YLQ7"/>
<dbReference type="GO" id="GO:0016491">
    <property type="term" value="F:oxidoreductase activity"/>
    <property type="evidence" value="ECO:0007669"/>
    <property type="project" value="UniProtKB-KW"/>
</dbReference>
<dbReference type="PROSITE" id="PS00061">
    <property type="entry name" value="ADH_SHORT"/>
    <property type="match status" value="1"/>
</dbReference>
<dbReference type="CDD" id="cd05374">
    <property type="entry name" value="17beta-HSD-like_SDR_c"/>
    <property type="match status" value="1"/>
</dbReference>
<keyword evidence="5" id="KW-1185">Reference proteome</keyword>
<dbReference type="Gene3D" id="3.40.50.720">
    <property type="entry name" value="NAD(P)-binding Rossmann-like Domain"/>
    <property type="match status" value="1"/>
</dbReference>
<dbReference type="PANTHER" id="PTHR43976">
    <property type="entry name" value="SHORT CHAIN DEHYDROGENASE"/>
    <property type="match status" value="1"/>
</dbReference>
<gene>
    <name evidence="4" type="ORF">EZM97_33330</name>
</gene>
<comment type="similarity">
    <text evidence="1 3">Belongs to the short-chain dehydrogenases/reductases (SDR) family.</text>
</comment>
<dbReference type="PRINTS" id="PR00080">
    <property type="entry name" value="SDRFAMILY"/>
</dbReference>
<comment type="caution">
    <text evidence="4">The sequence shown here is derived from an EMBL/GenBank/DDBJ whole genome shotgun (WGS) entry which is preliminary data.</text>
</comment>
<evidence type="ECO:0000256" key="2">
    <source>
        <dbReference type="ARBA" id="ARBA00023002"/>
    </source>
</evidence>
<evidence type="ECO:0000313" key="5">
    <source>
        <dbReference type="Proteomes" id="UP000291822"/>
    </source>
</evidence>
<dbReference type="Pfam" id="PF00106">
    <property type="entry name" value="adh_short"/>
    <property type="match status" value="1"/>
</dbReference>
<dbReference type="Proteomes" id="UP000291822">
    <property type="component" value="Unassembled WGS sequence"/>
</dbReference>
<proteinExistence type="inferred from homology"/>
<evidence type="ECO:0000313" key="4">
    <source>
        <dbReference type="EMBL" id="TCI06371.1"/>
    </source>
</evidence>
<dbReference type="InterPro" id="IPR036291">
    <property type="entry name" value="NAD(P)-bd_dom_sf"/>
</dbReference>
<dbReference type="InterPro" id="IPR002347">
    <property type="entry name" value="SDR_fam"/>
</dbReference>
<evidence type="ECO:0000256" key="3">
    <source>
        <dbReference type="RuleBase" id="RU000363"/>
    </source>
</evidence>